<dbReference type="Pfam" id="PF01381">
    <property type="entry name" value="HTH_3"/>
    <property type="match status" value="1"/>
</dbReference>
<sequence length="295" mass="35145">MKEYNIGEKIKELRLSLEISQNDLAKQICEPQDLEKIEKGDEYPTLPQLHTLAKRLGIPITYFFETNWNQNIDYINSVKTLMRNYVRDREYKALYEIVKREEESELFQDKLNKQFLMWHEGICIHYLFNNKNEALTLLHEAINLTNRDLRDLKEEEIKIYYSIGVIHYDNKEYDKSLDIHKQILSFLQDKYEIQDRKLYLRVLFALAQTLIKLKDFENALRYSNLGIGVCISEDMLYLFGEFYYQSGLSLVKLDSLGDGMELLNKSMNIFSAQRNRKMEELVKEDTLKLLEPTDY</sequence>
<dbReference type="PANTHER" id="PTHR37038:SF14">
    <property type="entry name" value="TRANSCRIPTIONAL ACTIVATOR"/>
    <property type="match status" value="1"/>
</dbReference>
<dbReference type="CDD" id="cd00093">
    <property type="entry name" value="HTH_XRE"/>
    <property type="match status" value="1"/>
</dbReference>
<dbReference type="SMART" id="SM00530">
    <property type="entry name" value="HTH_XRE"/>
    <property type="match status" value="1"/>
</dbReference>
<gene>
    <name evidence="2" type="ORF">AMD01_10640</name>
</gene>
<dbReference type="InterPro" id="IPR001387">
    <property type="entry name" value="Cro/C1-type_HTH"/>
</dbReference>
<dbReference type="SUPFAM" id="SSF47413">
    <property type="entry name" value="lambda repressor-like DNA-binding domains"/>
    <property type="match status" value="1"/>
</dbReference>
<organism evidence="2 3">
    <name type="scientific">Priestia koreensis</name>
    <dbReference type="NCBI Taxonomy" id="284581"/>
    <lineage>
        <taxon>Bacteria</taxon>
        <taxon>Bacillati</taxon>
        <taxon>Bacillota</taxon>
        <taxon>Bacilli</taxon>
        <taxon>Bacillales</taxon>
        <taxon>Bacillaceae</taxon>
        <taxon>Priestia</taxon>
    </lineage>
</organism>
<evidence type="ECO:0000259" key="1">
    <source>
        <dbReference type="PROSITE" id="PS50943"/>
    </source>
</evidence>
<dbReference type="GO" id="GO:0003677">
    <property type="term" value="F:DNA binding"/>
    <property type="evidence" value="ECO:0007669"/>
    <property type="project" value="InterPro"/>
</dbReference>
<dbReference type="SUPFAM" id="SSF48452">
    <property type="entry name" value="TPR-like"/>
    <property type="match status" value="1"/>
</dbReference>
<dbReference type="Gene3D" id="1.25.40.10">
    <property type="entry name" value="Tetratricopeptide repeat domain"/>
    <property type="match status" value="1"/>
</dbReference>
<feature type="domain" description="HTH cro/C1-type" evidence="1">
    <location>
        <begin position="10"/>
        <end position="63"/>
    </location>
</feature>
<proteinExistence type="predicted"/>
<dbReference type="PROSITE" id="PS50943">
    <property type="entry name" value="HTH_CROC1"/>
    <property type="match status" value="1"/>
</dbReference>
<protein>
    <recommendedName>
        <fullName evidence="1">HTH cro/C1-type domain-containing protein</fullName>
    </recommendedName>
</protein>
<dbReference type="PATRIC" id="fig|284581.3.peg.2224"/>
<dbReference type="InterPro" id="IPR010982">
    <property type="entry name" value="Lambda_DNA-bd_dom_sf"/>
</dbReference>
<dbReference type="InterPro" id="IPR011990">
    <property type="entry name" value="TPR-like_helical_dom_sf"/>
</dbReference>
<dbReference type="PANTHER" id="PTHR37038">
    <property type="entry name" value="TRANSCRIPTIONAL REGULATOR-RELATED"/>
    <property type="match status" value="1"/>
</dbReference>
<accession>A0A0M0L6J8</accession>
<dbReference type="OrthoDB" id="1150409at2"/>
<dbReference type="AlphaFoldDB" id="A0A0M0L6J8"/>
<reference evidence="3" key="1">
    <citation type="submission" date="2015-08" db="EMBL/GenBank/DDBJ databases">
        <title>Fjat-14210 dsm16467.</title>
        <authorList>
            <person name="Liu B."/>
            <person name="Wang J."/>
            <person name="Zhu Y."/>
            <person name="Liu G."/>
            <person name="Chen Q."/>
            <person name="Chen Z."/>
            <person name="Lan J."/>
            <person name="Che J."/>
            <person name="Ge C."/>
            <person name="Shi H."/>
            <person name="Pan Z."/>
            <person name="Liu X."/>
        </authorList>
    </citation>
    <scope>NUCLEOTIDE SEQUENCE [LARGE SCALE GENOMIC DNA]</scope>
    <source>
        <strain evidence="3">DSM 16467</strain>
    </source>
</reference>
<dbReference type="Proteomes" id="UP000037558">
    <property type="component" value="Unassembled WGS sequence"/>
</dbReference>
<dbReference type="STRING" id="284581.AMD01_10640"/>
<dbReference type="InterPro" id="IPR041315">
    <property type="entry name" value="PlcR_TPR"/>
</dbReference>
<dbReference type="RefSeq" id="WP_053401375.1">
    <property type="nucleotide sequence ID" value="NZ_JAUKEN010000001.1"/>
</dbReference>
<dbReference type="EMBL" id="LILC01000013">
    <property type="protein sequence ID" value="KOO46298.1"/>
    <property type="molecule type" value="Genomic_DNA"/>
</dbReference>
<comment type="caution">
    <text evidence="2">The sequence shown here is derived from an EMBL/GenBank/DDBJ whole genome shotgun (WGS) entry which is preliminary data.</text>
</comment>
<evidence type="ECO:0000313" key="3">
    <source>
        <dbReference type="Proteomes" id="UP000037558"/>
    </source>
</evidence>
<keyword evidence="3" id="KW-1185">Reference proteome</keyword>
<evidence type="ECO:0000313" key="2">
    <source>
        <dbReference type="EMBL" id="KOO46298.1"/>
    </source>
</evidence>
<dbReference type="InterPro" id="IPR053163">
    <property type="entry name" value="HTH-type_regulator_Rgg"/>
</dbReference>
<name>A0A0M0L6J8_9BACI</name>
<dbReference type="Pfam" id="PF18768">
    <property type="entry name" value="RNPP_C"/>
    <property type="match status" value="1"/>
</dbReference>